<reference evidence="3" key="1">
    <citation type="journal article" date="2014" name="Proc. Natl. Acad. Sci. U.S.A.">
        <title>Extensive sampling of basidiomycete genomes demonstrates inadequacy of the white-rot/brown-rot paradigm for wood decay fungi.</title>
        <authorList>
            <person name="Riley R."/>
            <person name="Salamov A.A."/>
            <person name="Brown D.W."/>
            <person name="Nagy L.G."/>
            <person name="Floudas D."/>
            <person name="Held B.W."/>
            <person name="Levasseur A."/>
            <person name="Lombard V."/>
            <person name="Morin E."/>
            <person name="Otillar R."/>
            <person name="Lindquist E.A."/>
            <person name="Sun H."/>
            <person name="LaButti K.M."/>
            <person name="Schmutz J."/>
            <person name="Jabbour D."/>
            <person name="Luo H."/>
            <person name="Baker S.E."/>
            <person name="Pisabarro A.G."/>
            <person name="Walton J.D."/>
            <person name="Blanchette R.A."/>
            <person name="Henrissat B."/>
            <person name="Martin F."/>
            <person name="Cullen D."/>
            <person name="Hibbett D.S."/>
            <person name="Grigoriev I.V."/>
        </authorList>
    </citation>
    <scope>NUCLEOTIDE SEQUENCE [LARGE SCALE GENOMIC DNA]</scope>
    <source>
        <strain evidence="3">MUCL 33604</strain>
    </source>
</reference>
<accession>A0A067PN16</accession>
<keyword evidence="1" id="KW-1133">Transmembrane helix</keyword>
<protein>
    <submittedName>
        <fullName evidence="2">Uncharacterized protein</fullName>
    </submittedName>
</protein>
<name>A0A067PN16_9AGAM</name>
<proteinExistence type="predicted"/>
<dbReference type="AlphaFoldDB" id="A0A067PN16"/>
<keyword evidence="1" id="KW-0812">Transmembrane</keyword>
<dbReference type="Proteomes" id="UP000027265">
    <property type="component" value="Unassembled WGS sequence"/>
</dbReference>
<gene>
    <name evidence="2" type="ORF">JAAARDRAFT_503061</name>
</gene>
<dbReference type="InParanoid" id="A0A067PN16"/>
<dbReference type="EMBL" id="KL197746">
    <property type="protein sequence ID" value="KDQ51716.1"/>
    <property type="molecule type" value="Genomic_DNA"/>
</dbReference>
<evidence type="ECO:0000313" key="3">
    <source>
        <dbReference type="Proteomes" id="UP000027265"/>
    </source>
</evidence>
<feature type="transmembrane region" description="Helical" evidence="1">
    <location>
        <begin position="41"/>
        <end position="61"/>
    </location>
</feature>
<keyword evidence="1" id="KW-0472">Membrane</keyword>
<dbReference type="OrthoDB" id="3349377at2759"/>
<evidence type="ECO:0000313" key="2">
    <source>
        <dbReference type="EMBL" id="KDQ51716.1"/>
    </source>
</evidence>
<dbReference type="HOGENOM" id="CLU_1886064_0_0_1"/>
<keyword evidence="3" id="KW-1185">Reference proteome</keyword>
<organism evidence="2 3">
    <name type="scientific">Jaapia argillacea MUCL 33604</name>
    <dbReference type="NCBI Taxonomy" id="933084"/>
    <lineage>
        <taxon>Eukaryota</taxon>
        <taxon>Fungi</taxon>
        <taxon>Dikarya</taxon>
        <taxon>Basidiomycota</taxon>
        <taxon>Agaricomycotina</taxon>
        <taxon>Agaricomycetes</taxon>
        <taxon>Agaricomycetidae</taxon>
        <taxon>Jaapiales</taxon>
        <taxon>Jaapiaceae</taxon>
        <taxon>Jaapia</taxon>
    </lineage>
</organism>
<sequence length="135" mass="15494">MSFESILFTLALYKSACHFHSTVPDGWTGVSLFNVLARDSVLYFFVTFTAYLTNAVVWFALPVSGVDRDHRSLRSKPYLHHGLPPPPQSTRCLLRRSRLVSFRFLHVFQHRDSVEKTASIENSVASSESWSRHHQ</sequence>
<evidence type="ECO:0000256" key="1">
    <source>
        <dbReference type="SAM" id="Phobius"/>
    </source>
</evidence>